<dbReference type="EMBL" id="CP059322">
    <property type="protein sequence ID" value="QLQ38008.1"/>
    <property type="molecule type" value="Genomic_DNA"/>
</dbReference>
<gene>
    <name evidence="2" type="ORF">H1D33_03695</name>
</gene>
<keyword evidence="3" id="KW-1185">Reference proteome</keyword>
<dbReference type="AlphaFoldDB" id="A0A7L6B7Z4"/>
<evidence type="ECO:0000256" key="1">
    <source>
        <dbReference type="SAM" id="MobiDB-lite"/>
    </source>
</evidence>
<organism evidence="2 3">
    <name type="scientific">Micromonospora robiginosa</name>
    <dbReference type="NCBI Taxonomy" id="2749844"/>
    <lineage>
        <taxon>Bacteria</taxon>
        <taxon>Bacillati</taxon>
        <taxon>Actinomycetota</taxon>
        <taxon>Actinomycetes</taxon>
        <taxon>Micromonosporales</taxon>
        <taxon>Micromonosporaceae</taxon>
        <taxon>Micromonospora</taxon>
    </lineage>
</organism>
<dbReference type="Proteomes" id="UP000510844">
    <property type="component" value="Chromosome"/>
</dbReference>
<reference evidence="2 3" key="2">
    <citation type="journal article" date="2021" name="Mar. Drugs">
        <title>A New Micromonospora Strain with Antibiotic Activity Isolated from the Microbiome of a Mid-Atlantic Deep-Sea Sponge.</title>
        <authorList>
            <person name="Back C.R."/>
            <person name="Stennett H.L."/>
            <person name="Williams S.E."/>
            <person name="Wang L."/>
            <person name="Ojeda Gomez J."/>
            <person name="Abdulle O.M."/>
            <person name="Duffy T."/>
            <person name="Neal C."/>
            <person name="Mantell J."/>
            <person name="Jepson M.A."/>
            <person name="Hendry K.R."/>
            <person name="Powell D."/>
            <person name="Stach J.E.M."/>
            <person name="Essex-Lopresti A.E."/>
            <person name="Willis C.L."/>
            <person name="Curnow P."/>
            <person name="Race P.R."/>
        </authorList>
    </citation>
    <scope>NUCLEOTIDE SEQUENCE [LARGE SCALE GENOMIC DNA]</scope>
    <source>
        <strain evidence="2 3">28ISP2-46</strain>
    </source>
</reference>
<feature type="region of interest" description="Disordered" evidence="1">
    <location>
        <begin position="36"/>
        <end position="63"/>
    </location>
</feature>
<evidence type="ECO:0000313" key="2">
    <source>
        <dbReference type="EMBL" id="QLQ38008.1"/>
    </source>
</evidence>
<evidence type="ECO:0000313" key="3">
    <source>
        <dbReference type="Proteomes" id="UP000510844"/>
    </source>
</evidence>
<sequence length="63" mass="7127">MNLKTIAQKSEKTFQMHRADADADTQLALDKLRANPNMSQAQAVREAHRERSWTASAEWQATA</sequence>
<feature type="compositionally biased region" description="Polar residues" evidence="1">
    <location>
        <begin position="53"/>
        <end position="63"/>
    </location>
</feature>
<protein>
    <submittedName>
        <fullName evidence="2">Uncharacterized protein</fullName>
    </submittedName>
</protein>
<dbReference type="RefSeq" id="WP_181570453.1">
    <property type="nucleotide sequence ID" value="NZ_CP059322.2"/>
</dbReference>
<accession>A0A7L6B7Z4</accession>
<reference evidence="3" key="1">
    <citation type="submission" date="2020-07" db="EMBL/GenBank/DDBJ databases">
        <title>A new Micromonospora strain with potent antibiotic activity isolated from the microbiome of a mid-Atlantic deep-sea sponge.</title>
        <authorList>
            <person name="Back C.R."/>
            <person name="Stennett H.L."/>
            <person name="Williams S.E."/>
            <person name="Wang L."/>
            <person name="Ojeda Gomez J."/>
            <person name="Abdulle O.M."/>
            <person name="Duffy T."/>
            <person name="Hendry K.R."/>
            <person name="Powell D."/>
            <person name="Stach J.E."/>
            <person name="Essex-Lopresti A.E."/>
            <person name="Willis C.L."/>
            <person name="Curnow P."/>
            <person name="Race P.R."/>
        </authorList>
    </citation>
    <scope>NUCLEOTIDE SEQUENCE [LARGE SCALE GENOMIC DNA]</scope>
    <source>
        <strain evidence="3">28ISP2-46</strain>
    </source>
</reference>
<name>A0A7L6B7Z4_9ACTN</name>
<proteinExistence type="predicted"/>
<dbReference type="KEGG" id="mfeu:H1D33_03695"/>